<name>A0A1L7X859_9HELO</name>
<feature type="transmembrane region" description="Helical" evidence="1">
    <location>
        <begin position="66"/>
        <end position="91"/>
    </location>
</feature>
<reference evidence="2 3" key="1">
    <citation type="submission" date="2016-03" db="EMBL/GenBank/DDBJ databases">
        <authorList>
            <person name="Ploux O."/>
        </authorList>
    </citation>
    <scope>NUCLEOTIDE SEQUENCE [LARGE SCALE GENOMIC DNA]</scope>
    <source>
        <strain evidence="2 3">UAMH 11012</strain>
    </source>
</reference>
<dbReference type="OrthoDB" id="5358884at2759"/>
<dbReference type="Proteomes" id="UP000184330">
    <property type="component" value="Unassembled WGS sequence"/>
</dbReference>
<keyword evidence="1" id="KW-1133">Transmembrane helix</keyword>
<evidence type="ECO:0000313" key="3">
    <source>
        <dbReference type="Proteomes" id="UP000184330"/>
    </source>
</evidence>
<keyword evidence="1" id="KW-0472">Membrane</keyword>
<gene>
    <name evidence="2" type="ORF">PAC_11106</name>
</gene>
<dbReference type="Gene3D" id="3.50.4.10">
    <property type="entry name" value="Hepatocyte Growth Factor"/>
    <property type="match status" value="1"/>
</dbReference>
<keyword evidence="1" id="KW-0812">Transmembrane</keyword>
<dbReference type="AlphaFoldDB" id="A0A1L7X859"/>
<organism evidence="2 3">
    <name type="scientific">Phialocephala subalpina</name>
    <dbReference type="NCBI Taxonomy" id="576137"/>
    <lineage>
        <taxon>Eukaryota</taxon>
        <taxon>Fungi</taxon>
        <taxon>Dikarya</taxon>
        <taxon>Ascomycota</taxon>
        <taxon>Pezizomycotina</taxon>
        <taxon>Leotiomycetes</taxon>
        <taxon>Helotiales</taxon>
        <taxon>Mollisiaceae</taxon>
        <taxon>Phialocephala</taxon>
        <taxon>Phialocephala fortinii species complex</taxon>
    </lineage>
</organism>
<protein>
    <submittedName>
        <fullName evidence="2">Uncharacterized protein</fullName>
    </submittedName>
</protein>
<evidence type="ECO:0000256" key="1">
    <source>
        <dbReference type="SAM" id="Phobius"/>
    </source>
</evidence>
<evidence type="ECO:0000313" key="2">
    <source>
        <dbReference type="EMBL" id="CZR61210.1"/>
    </source>
</evidence>
<keyword evidence="3" id="KW-1185">Reference proteome</keyword>
<proteinExistence type="predicted"/>
<dbReference type="EMBL" id="FJOG01000017">
    <property type="protein sequence ID" value="CZR61210.1"/>
    <property type="molecule type" value="Genomic_DNA"/>
</dbReference>
<accession>A0A1L7X859</accession>
<sequence length="256" mass="26280">MSYPEVYQHSQLEVVPQQTPLPKPYQYSNHNQGLPAPSYDGSYGYQDQGQAPVKEKSICGLRTTTFFLVLALILVILAAGIGGGVGGTMAVNNAKNSAKASNSTITTITTTITAIAASTTSGSASSTSSSAAASSTARVTVPTNGTIALSCPSLNNANLAVSLTTTSTFTVTCGRDFVAINHVTDILAITVYSIDDCAKACASYNRNLGSVGCVAATFNADLSQVPLNFGTCWLKNGTGTVTSSSSNTLAGLLLNQ</sequence>
<dbReference type="STRING" id="576137.A0A1L7X859"/>